<comment type="caution">
    <text evidence="1">The sequence shown here is derived from an EMBL/GenBank/DDBJ whole genome shotgun (WGS) entry which is preliminary data.</text>
</comment>
<dbReference type="AlphaFoldDB" id="A0A7I9VM72"/>
<evidence type="ECO:0000313" key="2">
    <source>
        <dbReference type="Proteomes" id="UP000503640"/>
    </source>
</evidence>
<organism evidence="1 2">
    <name type="scientific">Anaeromyxobacter diazotrophicus</name>
    <dbReference type="NCBI Taxonomy" id="2590199"/>
    <lineage>
        <taxon>Bacteria</taxon>
        <taxon>Pseudomonadati</taxon>
        <taxon>Myxococcota</taxon>
        <taxon>Myxococcia</taxon>
        <taxon>Myxococcales</taxon>
        <taxon>Cystobacterineae</taxon>
        <taxon>Anaeromyxobacteraceae</taxon>
        <taxon>Anaeromyxobacter</taxon>
    </lineage>
</organism>
<name>A0A7I9VM72_9BACT</name>
<sequence length="96" mass="10256">MPADAPEIARLLALPSAALPQRNSHRPEGATAQVLRCARRRRGKPAEILYTCACCGHPGGARGLQHGRAHNRTLSSFAAALRHGRTEPSVQKGQVT</sequence>
<reference evidence="2" key="1">
    <citation type="journal article" date="2020" name="Appl. Environ. Microbiol.">
        <title>Diazotrophic Anaeromyxobacter Isolates from Soils.</title>
        <authorList>
            <person name="Masuda Y."/>
            <person name="Yamanaka H."/>
            <person name="Xu Z.X."/>
            <person name="Shiratori Y."/>
            <person name="Aono T."/>
            <person name="Amachi S."/>
            <person name="Senoo K."/>
            <person name="Itoh H."/>
        </authorList>
    </citation>
    <scope>NUCLEOTIDE SEQUENCE [LARGE SCALE GENOMIC DNA]</scope>
    <source>
        <strain evidence="2">R267</strain>
    </source>
</reference>
<dbReference type="EMBL" id="BJTG01000004">
    <property type="protein sequence ID" value="GEJ57077.1"/>
    <property type="molecule type" value="Genomic_DNA"/>
</dbReference>
<proteinExistence type="predicted"/>
<gene>
    <name evidence="1" type="ORF">AMYX_18180</name>
</gene>
<keyword evidence="2" id="KW-1185">Reference proteome</keyword>
<accession>A0A7I9VM72</accession>
<dbReference type="Proteomes" id="UP000503640">
    <property type="component" value="Unassembled WGS sequence"/>
</dbReference>
<evidence type="ECO:0000313" key="1">
    <source>
        <dbReference type="EMBL" id="GEJ57077.1"/>
    </source>
</evidence>
<protein>
    <submittedName>
        <fullName evidence="1">Uncharacterized protein</fullName>
    </submittedName>
</protein>